<dbReference type="KEGG" id="dvi:6631057"/>
<keyword evidence="8 10" id="KW-0067">ATP-binding</keyword>
<keyword evidence="17" id="KW-1185">Reference proteome</keyword>
<dbReference type="PROSITE" id="PS51285">
    <property type="entry name" value="AGC_KINASE_CTER"/>
    <property type="match status" value="1"/>
</dbReference>
<dbReference type="Gene3D" id="1.10.510.10">
    <property type="entry name" value="Transferase(Phosphotransferase) domain 1"/>
    <property type="match status" value="1"/>
</dbReference>
<feature type="compositionally biased region" description="Acidic residues" evidence="12">
    <location>
        <begin position="193"/>
        <end position="209"/>
    </location>
</feature>
<feature type="compositionally biased region" description="Gly residues" evidence="12">
    <location>
        <begin position="214"/>
        <end position="223"/>
    </location>
</feature>
<evidence type="ECO:0000256" key="7">
    <source>
        <dbReference type="ARBA" id="ARBA00022777"/>
    </source>
</evidence>
<evidence type="ECO:0000313" key="16">
    <source>
        <dbReference type="EMBL" id="EDW67743.1"/>
    </source>
</evidence>
<organism evidence="16 17">
    <name type="scientific">Drosophila virilis</name>
    <name type="common">Fruit fly</name>
    <dbReference type="NCBI Taxonomy" id="7244"/>
    <lineage>
        <taxon>Eukaryota</taxon>
        <taxon>Metazoa</taxon>
        <taxon>Ecdysozoa</taxon>
        <taxon>Arthropoda</taxon>
        <taxon>Hexapoda</taxon>
        <taxon>Insecta</taxon>
        <taxon>Pterygota</taxon>
        <taxon>Neoptera</taxon>
        <taxon>Endopterygota</taxon>
        <taxon>Diptera</taxon>
        <taxon>Brachycera</taxon>
        <taxon>Muscomorpha</taxon>
        <taxon>Ephydroidea</taxon>
        <taxon>Drosophilidae</taxon>
        <taxon>Drosophila</taxon>
    </lineage>
</organism>
<evidence type="ECO:0000256" key="6">
    <source>
        <dbReference type="ARBA" id="ARBA00022741"/>
    </source>
</evidence>
<dbReference type="InterPro" id="IPR017441">
    <property type="entry name" value="Protein_kinase_ATP_BS"/>
</dbReference>
<keyword evidence="6 10" id="KW-0547">Nucleotide-binding</keyword>
<dbReference type="PROSITE" id="PS50011">
    <property type="entry name" value="PROTEIN_KINASE_DOM"/>
    <property type="match status" value="1"/>
</dbReference>
<reference evidence="16" key="2">
    <citation type="journal article" date="2008" name="Bioinformatics">
        <title>Assembly reconciliation.</title>
        <authorList>
            <person name="Zimin A.V."/>
            <person name="Smith D.R."/>
            <person name="Sutton G."/>
            <person name="Yorke J.A."/>
        </authorList>
    </citation>
    <scope>NUCLEOTIDE SEQUENCE</scope>
    <source>
        <strain evidence="16">TSC#15010-1051.87</strain>
    </source>
</reference>
<dbReference type="PANTHER" id="PTHR24355">
    <property type="entry name" value="G PROTEIN-COUPLED RECEPTOR KINASE/RIBOSOMAL PROTEIN S6 KINASE"/>
    <property type="match status" value="1"/>
</dbReference>
<dbReference type="InParanoid" id="B4LWZ6"/>
<evidence type="ECO:0000256" key="8">
    <source>
        <dbReference type="ARBA" id="ARBA00022840"/>
    </source>
</evidence>
<dbReference type="PROSITE" id="PS50132">
    <property type="entry name" value="RGS"/>
    <property type="match status" value="2"/>
</dbReference>
<dbReference type="AlphaFoldDB" id="B4LWZ6"/>
<dbReference type="FunFam" id="1.10.510.10:FF:000074">
    <property type="entry name" value="G protein-coupled receptor kinase"/>
    <property type="match status" value="1"/>
</dbReference>
<feature type="domain" description="AGC-kinase C-terminal" evidence="15">
    <location>
        <begin position="567"/>
        <end position="632"/>
    </location>
</feature>
<keyword evidence="7 11" id="KW-0418">Kinase</keyword>
<dbReference type="PRINTS" id="PR00717">
    <property type="entry name" value="GPCRKINASE"/>
</dbReference>
<keyword evidence="3 11" id="KW-0723">Serine/threonine-protein kinase</keyword>
<protein>
    <recommendedName>
        <fullName evidence="11">G protein-coupled receptor kinase</fullName>
        <ecNumber evidence="11">2.7.11.-</ecNumber>
    </recommendedName>
</protein>
<dbReference type="GO" id="GO:0009966">
    <property type="term" value="P:regulation of signal transduction"/>
    <property type="evidence" value="ECO:0007669"/>
    <property type="project" value="TreeGrafter"/>
</dbReference>
<dbReference type="InterPro" id="IPR000239">
    <property type="entry name" value="GPCR_kinase"/>
</dbReference>
<name>B4LWZ6_DROVI</name>
<dbReference type="OrthoDB" id="354826at2759"/>
<evidence type="ECO:0000313" key="17">
    <source>
        <dbReference type="Proteomes" id="UP000008792"/>
    </source>
</evidence>
<dbReference type="eggNOG" id="KOG0986">
    <property type="taxonomic scope" value="Eukaryota"/>
</dbReference>
<dbReference type="CDD" id="cd05605">
    <property type="entry name" value="STKc_GRK4_like"/>
    <property type="match status" value="1"/>
</dbReference>
<dbReference type="InterPro" id="IPR016137">
    <property type="entry name" value="RGS"/>
</dbReference>
<evidence type="ECO:0000259" key="14">
    <source>
        <dbReference type="PROSITE" id="PS50132"/>
    </source>
</evidence>
<dbReference type="Pfam" id="PF00069">
    <property type="entry name" value="Pkinase"/>
    <property type="match status" value="1"/>
</dbReference>
<sequence>MELENIVANTVYLKAREGGSDSNKGKSKKWRKILQFPHISQCIHLKDKLDISYGYVIDQQPIGRELFRQFCENKRPVYFRYISFLEQVVKYEIEYIVNRIFIGHDIGRRFLDIEPQLELRNGGGEGLDQETRDELLLNSSNANPTETAETEHCNNTTANNCNNINNTNHKTLQHDIHNHNGEDAARAINGGDGDAENDGDEGVECEDSQDADKGGGGVSGTGSGSPSDELVLDVLNDDLIAQVRSKLNSGGKDIFAHCVKAVKAFLAGEPFREFENSMYFHRYLQWKWLEAQPITYKTFRMYRVLGKGGFGEVCACQVRATGKMYACKKLEKKRIKKRKGESMVLIEKQILQKINSPFVVNLAYAYETKDALCLVLTIMNGGDLKFHIYNMGGEPGFELERARFYAAEVACGLMHLHKQGIVYRDCKPENILLDDHGHVRISDLGLAVEIPEGEMVRGRVGTVGYMAPEVIDNEKYAFSPDWFSFGCLLYEMIEGQAPFRMRKEKVKREEVDRRVKEDAEKYSSKFNDEAKSMCQQLLAKSIKQRLGCRNGRLGAQDVMAHPFFHSTQLNWRRLEAGMLKPPFEPDPHAVYAKDVLDIEQFSTVKGVNIDESDTNFYTKFNTGSVSISWQNEMMETECFRELNVFGPDECPTPDLLINAVPEPDKAGCFPFRRKKKQPARTQPIPIPEHLLTTCHSVSSTTVES</sequence>
<feature type="region of interest" description="Disordered" evidence="12">
    <location>
        <begin position="182"/>
        <end position="227"/>
    </location>
</feature>
<gene>
    <name evidence="16" type="primary">Dvir\GJ24327</name>
    <name evidence="16" type="ORF">Dvir_GJ24327</name>
</gene>
<dbReference type="SMART" id="SM00133">
    <property type="entry name" value="S_TK_X"/>
    <property type="match status" value="1"/>
</dbReference>
<dbReference type="OMA" id="WQTEMME"/>
<evidence type="ECO:0000256" key="11">
    <source>
        <dbReference type="RuleBase" id="RU000308"/>
    </source>
</evidence>
<comment type="similarity">
    <text evidence="2 11">Belongs to the protein kinase superfamily. AGC Ser/Thr protein kinase family. GPRK subfamily.</text>
</comment>
<dbReference type="EC" id="2.7.11.-" evidence="11"/>
<evidence type="ECO:0000256" key="1">
    <source>
        <dbReference type="ARBA" id="ARBA00001256"/>
    </source>
</evidence>
<keyword evidence="5 11" id="KW-0808">Transferase</keyword>
<dbReference type="EMBL" id="CH940650">
    <property type="protein sequence ID" value="KRF83435.1"/>
    <property type="molecule type" value="Genomic_DNA"/>
</dbReference>
<reference evidence="16" key="3">
    <citation type="submission" date="2008-06" db="EMBL/GenBank/DDBJ databases">
        <authorList>
            <consortium name="FlyBase"/>
        </authorList>
    </citation>
    <scope>NUCLEOTIDE SEQUENCE</scope>
    <source>
        <strain evidence="16">TSC#15010-1051.87</strain>
    </source>
</reference>
<keyword evidence="4" id="KW-0597">Phosphoprotein</keyword>
<dbReference type="GO" id="GO:0007165">
    <property type="term" value="P:signal transduction"/>
    <property type="evidence" value="ECO:0007669"/>
    <property type="project" value="InterPro"/>
</dbReference>
<dbReference type="PANTHER" id="PTHR24355:SF28">
    <property type="entry name" value="G PROTEIN-COUPLED RECEPTOR KINASE 2"/>
    <property type="match status" value="1"/>
</dbReference>
<dbReference type="InterPro" id="IPR036305">
    <property type="entry name" value="RGS_sf"/>
</dbReference>
<comment type="catalytic activity">
    <reaction evidence="1">
        <text>[G-protein-coupled receptor] + ATP = [G-protein-coupled receptor]-phosphate + ADP + H(+)</text>
        <dbReference type="Rhea" id="RHEA:12008"/>
        <dbReference type="Rhea" id="RHEA-COMP:11260"/>
        <dbReference type="Rhea" id="RHEA-COMP:11261"/>
        <dbReference type="ChEBI" id="CHEBI:15378"/>
        <dbReference type="ChEBI" id="CHEBI:30616"/>
        <dbReference type="ChEBI" id="CHEBI:43176"/>
        <dbReference type="ChEBI" id="CHEBI:68546"/>
        <dbReference type="ChEBI" id="CHEBI:456216"/>
        <dbReference type="EC" id="2.7.11.16"/>
    </reaction>
</comment>
<feature type="domain" description="RGS" evidence="14">
    <location>
        <begin position="235"/>
        <end position="284"/>
    </location>
</feature>
<dbReference type="HOGENOM" id="CLU_000288_63_41_1"/>
<feature type="domain" description="RGS" evidence="14">
    <location>
        <begin position="59"/>
        <end position="92"/>
    </location>
</feature>
<dbReference type="Gene3D" id="1.10.167.10">
    <property type="entry name" value="Regulator of G-protein Signalling 4, domain 2"/>
    <property type="match status" value="2"/>
</dbReference>
<dbReference type="GO" id="GO:0005524">
    <property type="term" value="F:ATP binding"/>
    <property type="evidence" value="ECO:0007669"/>
    <property type="project" value="UniProtKB-UniRule"/>
</dbReference>
<feature type="active site" description="Proton acceptor" evidence="9">
    <location>
        <position position="425"/>
    </location>
</feature>
<dbReference type="GO" id="GO:0005737">
    <property type="term" value="C:cytoplasm"/>
    <property type="evidence" value="ECO:0007669"/>
    <property type="project" value="TreeGrafter"/>
</dbReference>
<evidence type="ECO:0000256" key="9">
    <source>
        <dbReference type="PIRSR" id="PIRSR600239-51"/>
    </source>
</evidence>
<reference evidence="16 17" key="1">
    <citation type="journal article" date="2007" name="Nature">
        <title>Evolution of genes and genomes on the Drosophila phylogeny.</title>
        <authorList>
            <consortium name="Drosophila 12 Genomes Consortium"/>
            <person name="Clark A.G."/>
            <person name="Eisen M.B."/>
            <person name="Smith D.R."/>
            <person name="Bergman C.M."/>
            <person name="Oliver B."/>
            <person name="Markow T.A."/>
            <person name="Kaufman T.C."/>
            <person name="Kellis M."/>
            <person name="Gelbart W."/>
            <person name="Iyer V.N."/>
            <person name="Pollard D.A."/>
            <person name="Sackton T.B."/>
            <person name="Larracuente A.M."/>
            <person name="Singh N.D."/>
            <person name="Abad J.P."/>
            <person name="Abt D.N."/>
            <person name="Adryan B."/>
            <person name="Aguade M."/>
            <person name="Akashi H."/>
            <person name="Anderson W.W."/>
            <person name="Aquadro C.F."/>
            <person name="Ardell D.H."/>
            <person name="Arguello R."/>
            <person name="Artieri C.G."/>
            <person name="Barbash D.A."/>
            <person name="Barker D."/>
            <person name="Barsanti P."/>
            <person name="Batterham P."/>
            <person name="Batzoglou S."/>
            <person name="Begun D."/>
            <person name="Bhutkar A."/>
            <person name="Blanco E."/>
            <person name="Bosak S.A."/>
            <person name="Bradley R.K."/>
            <person name="Brand A.D."/>
            <person name="Brent M.R."/>
            <person name="Brooks A.N."/>
            <person name="Brown R.H."/>
            <person name="Butlin R.K."/>
            <person name="Caggese C."/>
            <person name="Calvi B.R."/>
            <person name="Bernardo de Carvalho A."/>
            <person name="Caspi A."/>
            <person name="Castrezana S."/>
            <person name="Celniker S.E."/>
            <person name="Chang J.L."/>
            <person name="Chapple C."/>
            <person name="Chatterji S."/>
            <person name="Chinwalla A."/>
            <person name="Civetta A."/>
            <person name="Clifton S.W."/>
            <person name="Comeron J.M."/>
            <person name="Costello J.C."/>
            <person name="Coyne J.A."/>
            <person name="Daub J."/>
            <person name="David R.G."/>
            <person name="Delcher A.L."/>
            <person name="Delehaunty K."/>
            <person name="Do C.B."/>
            <person name="Ebling H."/>
            <person name="Edwards K."/>
            <person name="Eickbush T."/>
            <person name="Evans J.D."/>
            <person name="Filipski A."/>
            <person name="Findeiss S."/>
            <person name="Freyhult E."/>
            <person name="Fulton L."/>
            <person name="Fulton R."/>
            <person name="Garcia A.C."/>
            <person name="Gardiner A."/>
            <person name="Garfield D.A."/>
            <person name="Garvin B.E."/>
            <person name="Gibson G."/>
            <person name="Gilbert D."/>
            <person name="Gnerre S."/>
            <person name="Godfrey J."/>
            <person name="Good R."/>
            <person name="Gotea V."/>
            <person name="Gravely B."/>
            <person name="Greenberg A.J."/>
            <person name="Griffiths-Jones S."/>
            <person name="Gross S."/>
            <person name="Guigo R."/>
            <person name="Gustafson E.A."/>
            <person name="Haerty W."/>
            <person name="Hahn M.W."/>
            <person name="Halligan D.L."/>
            <person name="Halpern A.L."/>
            <person name="Halter G.M."/>
            <person name="Han M.V."/>
            <person name="Heger A."/>
            <person name="Hillier L."/>
            <person name="Hinrichs A.S."/>
            <person name="Holmes I."/>
            <person name="Hoskins R.A."/>
            <person name="Hubisz M.J."/>
            <person name="Hultmark D."/>
            <person name="Huntley M.A."/>
            <person name="Jaffe D.B."/>
            <person name="Jagadeeshan S."/>
            <person name="Jeck W.R."/>
            <person name="Johnson J."/>
            <person name="Jones C.D."/>
            <person name="Jordan W.C."/>
            <person name="Karpen G.H."/>
            <person name="Kataoka E."/>
            <person name="Keightley P.D."/>
            <person name="Kheradpour P."/>
            <person name="Kirkness E.F."/>
            <person name="Koerich L.B."/>
            <person name="Kristiansen K."/>
            <person name="Kudrna D."/>
            <person name="Kulathinal R.J."/>
            <person name="Kumar S."/>
            <person name="Kwok R."/>
            <person name="Lander E."/>
            <person name="Langley C.H."/>
            <person name="Lapoint R."/>
            <person name="Lazzaro B.P."/>
            <person name="Lee S.J."/>
            <person name="Levesque L."/>
            <person name="Li R."/>
            <person name="Lin C.F."/>
            <person name="Lin M.F."/>
            <person name="Lindblad-Toh K."/>
            <person name="Llopart A."/>
            <person name="Long M."/>
            <person name="Low L."/>
            <person name="Lozovsky E."/>
            <person name="Lu J."/>
            <person name="Luo M."/>
            <person name="Machado C.A."/>
            <person name="Makalowski W."/>
            <person name="Marzo M."/>
            <person name="Matsuda M."/>
            <person name="Matzkin L."/>
            <person name="McAllister B."/>
            <person name="McBride C.S."/>
            <person name="McKernan B."/>
            <person name="McKernan K."/>
            <person name="Mendez-Lago M."/>
            <person name="Minx P."/>
            <person name="Mollenhauer M.U."/>
            <person name="Montooth K."/>
            <person name="Mount S.M."/>
            <person name="Mu X."/>
            <person name="Myers E."/>
            <person name="Negre B."/>
            <person name="Newfeld S."/>
            <person name="Nielsen R."/>
            <person name="Noor M.A."/>
            <person name="O'Grady P."/>
            <person name="Pachter L."/>
            <person name="Papaceit M."/>
            <person name="Parisi M.J."/>
            <person name="Parisi M."/>
            <person name="Parts L."/>
            <person name="Pedersen J.S."/>
            <person name="Pesole G."/>
            <person name="Phillippy A.M."/>
            <person name="Ponting C.P."/>
            <person name="Pop M."/>
            <person name="Porcelli D."/>
            <person name="Powell J.R."/>
            <person name="Prohaska S."/>
            <person name="Pruitt K."/>
            <person name="Puig M."/>
            <person name="Quesneville H."/>
            <person name="Ram K.R."/>
            <person name="Rand D."/>
            <person name="Rasmussen M.D."/>
            <person name="Reed L.K."/>
            <person name="Reenan R."/>
            <person name="Reily A."/>
            <person name="Remington K.A."/>
            <person name="Rieger T.T."/>
            <person name="Ritchie M.G."/>
            <person name="Robin C."/>
            <person name="Rogers Y.H."/>
            <person name="Rohde C."/>
            <person name="Rozas J."/>
            <person name="Rubenfield M.J."/>
            <person name="Ruiz A."/>
            <person name="Russo S."/>
            <person name="Salzberg S.L."/>
            <person name="Sanchez-Gracia A."/>
            <person name="Saranga D.J."/>
            <person name="Sato H."/>
            <person name="Schaeffer S.W."/>
            <person name="Schatz M.C."/>
            <person name="Schlenke T."/>
            <person name="Schwartz R."/>
            <person name="Segarra C."/>
            <person name="Singh R.S."/>
            <person name="Sirot L."/>
            <person name="Sirota M."/>
            <person name="Sisneros N.B."/>
            <person name="Smith C.D."/>
            <person name="Smith T.F."/>
            <person name="Spieth J."/>
            <person name="Stage D.E."/>
            <person name="Stark A."/>
            <person name="Stephan W."/>
            <person name="Strausberg R.L."/>
            <person name="Strempel S."/>
            <person name="Sturgill D."/>
            <person name="Sutton G."/>
            <person name="Sutton G.G."/>
            <person name="Tao W."/>
            <person name="Teichmann S."/>
            <person name="Tobari Y.N."/>
            <person name="Tomimura Y."/>
            <person name="Tsolas J.M."/>
            <person name="Valente V.L."/>
            <person name="Venter E."/>
            <person name="Venter J.C."/>
            <person name="Vicario S."/>
            <person name="Vieira F.G."/>
            <person name="Vilella A.J."/>
            <person name="Villasante A."/>
            <person name="Walenz B."/>
            <person name="Wang J."/>
            <person name="Wasserman M."/>
            <person name="Watts T."/>
            <person name="Wilson D."/>
            <person name="Wilson R.K."/>
            <person name="Wing R.A."/>
            <person name="Wolfner M.F."/>
            <person name="Wong A."/>
            <person name="Wong G.K."/>
            <person name="Wu C.I."/>
            <person name="Wu G."/>
            <person name="Yamamoto D."/>
            <person name="Yang H.P."/>
            <person name="Yang S.P."/>
            <person name="Yorke J.A."/>
            <person name="Yoshida K."/>
            <person name="Zdobnov E."/>
            <person name="Zhang P."/>
            <person name="Zhang Y."/>
            <person name="Zimin A.V."/>
            <person name="Baldwin J."/>
            <person name="Abdouelleil A."/>
            <person name="Abdulkadir J."/>
            <person name="Abebe A."/>
            <person name="Abera B."/>
            <person name="Abreu J."/>
            <person name="Acer S.C."/>
            <person name="Aftuck L."/>
            <person name="Alexander A."/>
            <person name="An P."/>
            <person name="Anderson E."/>
            <person name="Anderson S."/>
            <person name="Arachi H."/>
            <person name="Azer M."/>
            <person name="Bachantsang P."/>
            <person name="Barry A."/>
            <person name="Bayul T."/>
            <person name="Berlin A."/>
            <person name="Bessette D."/>
            <person name="Bloom T."/>
            <person name="Blye J."/>
            <person name="Boguslavskiy L."/>
            <person name="Bonnet C."/>
            <person name="Boukhgalter B."/>
            <person name="Bourzgui I."/>
            <person name="Brown A."/>
            <person name="Cahill P."/>
            <person name="Channer S."/>
            <person name="Cheshatsang Y."/>
            <person name="Chuda L."/>
            <person name="Citroen M."/>
            <person name="Collymore A."/>
            <person name="Cooke P."/>
            <person name="Costello M."/>
            <person name="D'Aco K."/>
            <person name="Daza R."/>
            <person name="De Haan G."/>
            <person name="DeGray S."/>
            <person name="DeMaso C."/>
            <person name="Dhargay N."/>
            <person name="Dooley K."/>
            <person name="Dooley E."/>
            <person name="Doricent M."/>
            <person name="Dorje P."/>
            <person name="Dorjee K."/>
            <person name="Dupes A."/>
            <person name="Elong R."/>
            <person name="Falk J."/>
            <person name="Farina A."/>
            <person name="Faro S."/>
            <person name="Ferguson D."/>
            <person name="Fisher S."/>
            <person name="Foley C.D."/>
            <person name="Franke A."/>
            <person name="Friedrich D."/>
            <person name="Gadbois L."/>
            <person name="Gearin G."/>
            <person name="Gearin C.R."/>
            <person name="Giannoukos G."/>
            <person name="Goode T."/>
            <person name="Graham J."/>
            <person name="Grandbois E."/>
            <person name="Grewal S."/>
            <person name="Gyaltsen K."/>
            <person name="Hafez N."/>
            <person name="Hagos B."/>
            <person name="Hall J."/>
            <person name="Henson C."/>
            <person name="Hollinger A."/>
            <person name="Honan T."/>
            <person name="Huard M.D."/>
            <person name="Hughes L."/>
            <person name="Hurhula B."/>
            <person name="Husby M.E."/>
            <person name="Kamat A."/>
            <person name="Kanga B."/>
            <person name="Kashin S."/>
            <person name="Khazanovich D."/>
            <person name="Kisner P."/>
            <person name="Lance K."/>
            <person name="Lara M."/>
            <person name="Lee W."/>
            <person name="Lennon N."/>
            <person name="Letendre F."/>
            <person name="LeVine R."/>
            <person name="Lipovsky A."/>
            <person name="Liu X."/>
            <person name="Liu J."/>
            <person name="Liu S."/>
            <person name="Lokyitsang T."/>
            <person name="Lokyitsang Y."/>
            <person name="Lubonja R."/>
            <person name="Lui A."/>
            <person name="MacDonald P."/>
            <person name="Magnisalis V."/>
            <person name="Maru K."/>
            <person name="Matthews C."/>
            <person name="McCusker W."/>
            <person name="McDonough S."/>
            <person name="Mehta T."/>
            <person name="Meldrim J."/>
            <person name="Meneus L."/>
            <person name="Mihai O."/>
            <person name="Mihalev A."/>
            <person name="Mihova T."/>
            <person name="Mittelman R."/>
            <person name="Mlenga V."/>
            <person name="Montmayeur A."/>
            <person name="Mulrain L."/>
            <person name="Navidi A."/>
            <person name="Naylor J."/>
            <person name="Negash T."/>
            <person name="Nguyen T."/>
            <person name="Nguyen N."/>
            <person name="Nicol R."/>
            <person name="Norbu C."/>
            <person name="Norbu N."/>
            <person name="Novod N."/>
            <person name="O'Neill B."/>
            <person name="Osman S."/>
            <person name="Markiewicz E."/>
            <person name="Oyono O.L."/>
            <person name="Patti C."/>
            <person name="Phunkhang P."/>
            <person name="Pierre F."/>
            <person name="Priest M."/>
            <person name="Raghuraman S."/>
            <person name="Rege F."/>
            <person name="Reyes R."/>
            <person name="Rise C."/>
            <person name="Rogov P."/>
            <person name="Ross K."/>
            <person name="Ryan E."/>
            <person name="Settipalli S."/>
            <person name="Shea T."/>
            <person name="Sherpa N."/>
            <person name="Shi L."/>
            <person name="Shih D."/>
            <person name="Sparrow T."/>
            <person name="Spaulding J."/>
            <person name="Stalker J."/>
            <person name="Stange-Thomann N."/>
            <person name="Stavropoulos S."/>
            <person name="Stone C."/>
            <person name="Strader C."/>
            <person name="Tesfaye S."/>
            <person name="Thomson T."/>
            <person name="Thoulutsang Y."/>
            <person name="Thoulutsang D."/>
            <person name="Topham K."/>
            <person name="Topping I."/>
            <person name="Tsamla T."/>
            <person name="Vassiliev H."/>
            <person name="Vo A."/>
            <person name="Wangchuk T."/>
            <person name="Wangdi T."/>
            <person name="Weiand M."/>
            <person name="Wilkinson J."/>
            <person name="Wilson A."/>
            <person name="Yadav S."/>
            <person name="Young G."/>
            <person name="Yu Q."/>
            <person name="Zembek L."/>
            <person name="Zhong D."/>
            <person name="Zimmer A."/>
            <person name="Zwirko Z."/>
            <person name="Jaffe D.B."/>
            <person name="Alvarez P."/>
            <person name="Brockman W."/>
            <person name="Butler J."/>
            <person name="Chin C."/>
            <person name="Gnerre S."/>
            <person name="Grabherr M."/>
            <person name="Kleber M."/>
            <person name="Mauceli E."/>
            <person name="MacCallum I."/>
        </authorList>
    </citation>
    <scope>NUCLEOTIDE SEQUENCE [LARGE SCALE GENOMIC DNA]</scope>
    <source>
        <strain evidence="16">TSC#15010-1051.87</strain>
        <strain evidence="17">Tucson 15010-1051.87</strain>
    </source>
</reference>
<evidence type="ECO:0000256" key="12">
    <source>
        <dbReference type="SAM" id="MobiDB-lite"/>
    </source>
</evidence>
<dbReference type="FunCoup" id="B4LWZ6">
    <property type="interactions" value="614"/>
</dbReference>
<evidence type="ECO:0000259" key="13">
    <source>
        <dbReference type="PROSITE" id="PS50011"/>
    </source>
</evidence>
<dbReference type="SMR" id="B4LWZ6"/>
<dbReference type="SUPFAM" id="SSF48097">
    <property type="entry name" value="Regulator of G-protein signaling, RGS"/>
    <property type="match status" value="1"/>
</dbReference>
<dbReference type="EMBL" id="CH940650">
    <property type="protein sequence ID" value="EDW67743.1"/>
    <property type="molecule type" value="Genomic_DNA"/>
</dbReference>
<dbReference type="SMART" id="SM00315">
    <property type="entry name" value="RGS"/>
    <property type="match status" value="1"/>
</dbReference>
<accession>B4LWZ6</accession>
<dbReference type="Proteomes" id="UP000008792">
    <property type="component" value="Unassembled WGS sequence"/>
</dbReference>
<feature type="domain" description="Protein kinase" evidence="13">
    <location>
        <begin position="299"/>
        <end position="564"/>
    </location>
</feature>
<dbReference type="SUPFAM" id="SSF56112">
    <property type="entry name" value="Protein kinase-like (PK-like)"/>
    <property type="match status" value="1"/>
</dbReference>
<dbReference type="Gene3D" id="3.30.200.20">
    <property type="entry name" value="Phosphorylase Kinase, domain 1"/>
    <property type="match status" value="1"/>
</dbReference>
<dbReference type="InterPro" id="IPR011009">
    <property type="entry name" value="Kinase-like_dom_sf"/>
</dbReference>
<dbReference type="PROSITE" id="PS00107">
    <property type="entry name" value="PROTEIN_KINASE_ATP"/>
    <property type="match status" value="1"/>
</dbReference>
<dbReference type="STRING" id="7244.B4LWZ6"/>
<evidence type="ECO:0000256" key="10">
    <source>
        <dbReference type="PROSITE-ProRule" id="PRU10141"/>
    </source>
</evidence>
<evidence type="ECO:0000259" key="15">
    <source>
        <dbReference type="PROSITE" id="PS51285"/>
    </source>
</evidence>
<dbReference type="InterPro" id="IPR000961">
    <property type="entry name" value="AGC-kinase_C"/>
</dbReference>
<evidence type="ECO:0000256" key="4">
    <source>
        <dbReference type="ARBA" id="ARBA00022553"/>
    </source>
</evidence>
<evidence type="ECO:0000256" key="5">
    <source>
        <dbReference type="ARBA" id="ARBA00022679"/>
    </source>
</evidence>
<dbReference type="InterPro" id="IPR000719">
    <property type="entry name" value="Prot_kinase_dom"/>
</dbReference>
<dbReference type="GO" id="GO:0004703">
    <property type="term" value="F:G protein-coupled receptor kinase activity"/>
    <property type="evidence" value="ECO:0007669"/>
    <property type="project" value="UniProtKB-EC"/>
</dbReference>
<evidence type="ECO:0000256" key="2">
    <source>
        <dbReference type="ARBA" id="ARBA00009793"/>
    </source>
</evidence>
<evidence type="ECO:0000256" key="3">
    <source>
        <dbReference type="ARBA" id="ARBA00022527"/>
    </source>
</evidence>
<dbReference type="InterPro" id="IPR044926">
    <property type="entry name" value="RGS_subdomain_2"/>
</dbReference>
<feature type="binding site" evidence="10">
    <location>
        <position position="337"/>
    </location>
    <ligand>
        <name>ATP</name>
        <dbReference type="ChEBI" id="CHEBI:30616"/>
    </ligand>
</feature>
<proteinExistence type="inferred from homology"/>